<dbReference type="InterPro" id="IPR002123">
    <property type="entry name" value="Plipid/glycerol_acylTrfase"/>
</dbReference>
<evidence type="ECO:0000256" key="2">
    <source>
        <dbReference type="ARBA" id="ARBA00022679"/>
    </source>
</evidence>
<keyword evidence="10" id="KW-1185">Reference proteome</keyword>
<dbReference type="OrthoDB" id="9806880at2"/>
<keyword evidence="6" id="KW-0472">Membrane</keyword>
<dbReference type="PANTHER" id="PTHR23063">
    <property type="entry name" value="PHOSPHOLIPID ACYLTRANSFERASE"/>
    <property type="match status" value="1"/>
</dbReference>
<dbReference type="EMBL" id="QFBC01000004">
    <property type="protein sequence ID" value="PWE56337.1"/>
    <property type="molecule type" value="Genomic_DNA"/>
</dbReference>
<keyword evidence="2 9" id="KW-0808">Transferase</keyword>
<evidence type="ECO:0000256" key="4">
    <source>
        <dbReference type="ARBA" id="ARBA00022989"/>
    </source>
</evidence>
<dbReference type="Pfam" id="PF01553">
    <property type="entry name" value="Acyltransferase"/>
    <property type="match status" value="1"/>
</dbReference>
<sequence length="265" mass="29365">MINWLRIGFSLLVLGLVTLVLLPVHLLAIRFGWRVSRRIPRIWHKVACWVLGIRVRVHGRIDRRRPLMLAANHASWQDILVLSSIADVVFIAKSEVKSWPVFGTLARWQQSVFVVREDKRRTGDQAREIGDRMAGGEIVVLFPEGTTSDGNRLLEVKSSLFGAAASAVPGSPTGMVHVQPVAIAYTGIHGMPMGRYSRPISAWPGDVELVPHLLDLMKAAAIEVDVSFGESIDYTAESNRKHVSATVEKRIRRMLSASLRGRPGA</sequence>
<dbReference type="PANTHER" id="PTHR23063:SF52">
    <property type="entry name" value="LYSOPHOSPHATIDYLCHOLINE ACYLTRANSFERASE"/>
    <property type="match status" value="1"/>
</dbReference>
<accession>A0A2U2DSR1</accession>
<evidence type="ECO:0000259" key="8">
    <source>
        <dbReference type="SMART" id="SM00563"/>
    </source>
</evidence>
<comment type="caution">
    <text evidence="9">The sequence shown here is derived from an EMBL/GenBank/DDBJ whole genome shotgun (WGS) entry which is preliminary data.</text>
</comment>
<dbReference type="SMART" id="SM00563">
    <property type="entry name" value="PlsC"/>
    <property type="match status" value="1"/>
</dbReference>
<keyword evidence="3" id="KW-0812">Transmembrane</keyword>
<dbReference type="SUPFAM" id="SSF69593">
    <property type="entry name" value="Glycerol-3-phosphate (1)-acyltransferase"/>
    <property type="match status" value="1"/>
</dbReference>
<evidence type="ECO:0000256" key="3">
    <source>
        <dbReference type="ARBA" id="ARBA00022692"/>
    </source>
</evidence>
<dbReference type="GO" id="GO:0006629">
    <property type="term" value="P:lipid metabolic process"/>
    <property type="evidence" value="ECO:0007669"/>
    <property type="project" value="UniProtKB-KW"/>
</dbReference>
<dbReference type="AlphaFoldDB" id="A0A2U2DSR1"/>
<organism evidence="9 10">
    <name type="scientific">Metarhizobium album</name>
    <dbReference type="NCBI Taxonomy" id="2182425"/>
    <lineage>
        <taxon>Bacteria</taxon>
        <taxon>Pseudomonadati</taxon>
        <taxon>Pseudomonadota</taxon>
        <taxon>Alphaproteobacteria</taxon>
        <taxon>Hyphomicrobiales</taxon>
        <taxon>Rhizobiaceae</taxon>
        <taxon>Metarhizobium</taxon>
    </lineage>
</organism>
<evidence type="ECO:0000313" key="10">
    <source>
        <dbReference type="Proteomes" id="UP000245252"/>
    </source>
</evidence>
<comment type="subcellular location">
    <subcellularLocation>
        <location evidence="1">Membrane</location>
    </subcellularLocation>
</comment>
<dbReference type="GO" id="GO:0016746">
    <property type="term" value="F:acyltransferase activity"/>
    <property type="evidence" value="ECO:0007669"/>
    <property type="project" value="UniProtKB-KW"/>
</dbReference>
<gene>
    <name evidence="9" type="ORF">DEM27_11270</name>
</gene>
<keyword evidence="7 9" id="KW-0012">Acyltransferase</keyword>
<dbReference type="GO" id="GO:0016020">
    <property type="term" value="C:membrane"/>
    <property type="evidence" value="ECO:0007669"/>
    <property type="project" value="UniProtKB-SubCell"/>
</dbReference>
<proteinExistence type="predicted"/>
<evidence type="ECO:0000256" key="6">
    <source>
        <dbReference type="ARBA" id="ARBA00023136"/>
    </source>
</evidence>
<name>A0A2U2DSR1_9HYPH</name>
<reference evidence="9 10" key="1">
    <citation type="submission" date="2018-05" db="EMBL/GenBank/DDBJ databases">
        <title>The draft genome of strain NS-104.</title>
        <authorList>
            <person name="Hang P."/>
            <person name="Jiang J."/>
        </authorList>
    </citation>
    <scope>NUCLEOTIDE SEQUENCE [LARGE SCALE GENOMIC DNA]</scope>
    <source>
        <strain evidence="9 10">NS-104</strain>
    </source>
</reference>
<dbReference type="CDD" id="cd07989">
    <property type="entry name" value="LPLAT_AGPAT-like"/>
    <property type="match status" value="1"/>
</dbReference>
<evidence type="ECO:0000313" key="9">
    <source>
        <dbReference type="EMBL" id="PWE56337.1"/>
    </source>
</evidence>
<keyword evidence="4" id="KW-1133">Transmembrane helix</keyword>
<feature type="domain" description="Phospholipid/glycerol acyltransferase" evidence="8">
    <location>
        <begin position="67"/>
        <end position="186"/>
    </location>
</feature>
<evidence type="ECO:0000256" key="1">
    <source>
        <dbReference type="ARBA" id="ARBA00004370"/>
    </source>
</evidence>
<evidence type="ECO:0000256" key="7">
    <source>
        <dbReference type="ARBA" id="ARBA00023315"/>
    </source>
</evidence>
<dbReference type="Proteomes" id="UP000245252">
    <property type="component" value="Unassembled WGS sequence"/>
</dbReference>
<dbReference type="RefSeq" id="WP_109458655.1">
    <property type="nucleotide sequence ID" value="NZ_QFBC01000004.1"/>
</dbReference>
<protein>
    <submittedName>
        <fullName evidence="9">1-acyl-sn-glycerol-3-phosphate acyltransferase</fullName>
    </submittedName>
</protein>
<keyword evidence="5" id="KW-0443">Lipid metabolism</keyword>
<evidence type="ECO:0000256" key="5">
    <source>
        <dbReference type="ARBA" id="ARBA00023098"/>
    </source>
</evidence>